<reference evidence="4 5" key="1">
    <citation type="submission" date="2021-01" db="EMBL/GenBank/DDBJ databases">
        <title>Genomic Encyclopedia of Type Strains, Phase IV (KMG-IV): sequencing the most valuable type-strain genomes for metagenomic binning, comparative biology and taxonomic classification.</title>
        <authorList>
            <person name="Goeker M."/>
        </authorList>
    </citation>
    <scope>NUCLEOTIDE SEQUENCE [LARGE SCALE GENOMIC DNA]</scope>
    <source>
        <strain evidence="4 5">DSM 25890</strain>
    </source>
</reference>
<sequence>MTVKEVRIIEYNPELAAAVADMWNKSADGWGGSATNVTAEHVAQQEANSDNINLYLAMMGDEVVGYCGLSEYREDEGSLYIPLLNVRGDYHGKKLGKKLLLKALERSIELGWPRLDLYTWPGNTKAVPLYKKCGFFWEERDETTHLMNFIPSVINNEVVKDYFEEIDWYQDSQRIIELKPDGRKENGFDYYEYQWEKNNRKLRMEFERRGRGLRLVETDDYLIAATVEDSELVFGKDYEIFYDIINKSGKPLEVILTGENNKNIDFNFNEKILLDQVREMRIEAKFKVGEIEEEQSIWRTHPAVITNLSINGKETSFRVGILPKFPVKVSTKAHGKVSTIGDEGYFYLNIENNFDEEVEVTLDFPKIDFVEVQQRVNSKLEGRGKKSITIPYVLKDFGFYGATLDVNVKPRQGSPVCFKKKIGFGLKGFGEKFAGEGEDFWHIYNGAYEAGLSKFNNSLWLGKEILALEPTRTMAPKLGKPYSSEFNKKRPTFVESYEEKGAIVLKATYDSTSFEELQLITYIKLFAEGLLEQTWEVKNVSDRVTPFDIWLNHPIFQKLYRSVLPYDDEIIELEDSIGSGLSEWDSNRVTENWLFSRADDEPRGICWSTKYKVNFSNWFMYFEYPLGRIEAGDSVKTDPLYISLGAYPKWDDFRKFALKKLEPKPKTIKAHLEFTVNNHNPIVKDCCTATVKSYRSEYFNGSLEIDLLSEETPQLKRILKQEDEIKELQMEIRPNINKKIDVVGLQSNVFTQERRLHTLLLKEDAVEINCEKTIEEGVEVYSVDNGTVRVKAAPNYFPSIFSMNYNGEEWLDHSFPMTKPKSWWNPWGGGSGHYFMGISNNSYLKENSKAEFITMKDQHQNEWRGIKLHTKVEENKEYKGLKWNQYFLMIPGVPVVCSVVEILQETGSYLPQLNWEYAGFMKLTDGEKTGWVKSFDQGVPTNYVTGKGAIEIKASSSLVCGMEGRRGMLQIVNDLRSSSLELYMNKEVSLVACLNKLNMESGKSVFATPVFYVFTDEVIPEDALRDLRNIRFE</sequence>
<dbReference type="InterPro" id="IPR016181">
    <property type="entry name" value="Acyl_CoA_acyltransferase"/>
</dbReference>
<dbReference type="Proteomes" id="UP001314796">
    <property type="component" value="Unassembled WGS sequence"/>
</dbReference>
<evidence type="ECO:0000313" key="5">
    <source>
        <dbReference type="Proteomes" id="UP001314796"/>
    </source>
</evidence>
<name>A0ABS2NM87_9FIRM</name>
<dbReference type="RefSeq" id="WP_204400311.1">
    <property type="nucleotide sequence ID" value="NZ_JAFBEE010000002.1"/>
</dbReference>
<dbReference type="InterPro" id="IPR000182">
    <property type="entry name" value="GNAT_dom"/>
</dbReference>
<organism evidence="4 5">
    <name type="scientific">Alkaliphilus hydrothermalis</name>
    <dbReference type="NCBI Taxonomy" id="1482730"/>
    <lineage>
        <taxon>Bacteria</taxon>
        <taxon>Bacillati</taxon>
        <taxon>Bacillota</taxon>
        <taxon>Clostridia</taxon>
        <taxon>Peptostreptococcales</taxon>
        <taxon>Natronincolaceae</taxon>
        <taxon>Alkaliphilus</taxon>
    </lineage>
</organism>
<evidence type="ECO:0000313" key="4">
    <source>
        <dbReference type="EMBL" id="MBM7614038.1"/>
    </source>
</evidence>
<proteinExistence type="predicted"/>
<dbReference type="Pfam" id="PF00583">
    <property type="entry name" value="Acetyltransf_1"/>
    <property type="match status" value="1"/>
</dbReference>
<dbReference type="PANTHER" id="PTHR43877">
    <property type="entry name" value="AMINOALKYLPHOSPHONATE N-ACETYLTRANSFERASE-RELATED-RELATED"/>
    <property type="match status" value="1"/>
</dbReference>
<dbReference type="InterPro" id="IPR050832">
    <property type="entry name" value="Bact_Acetyltransf"/>
</dbReference>
<gene>
    <name evidence="4" type="ORF">JOC73_000547</name>
</gene>
<dbReference type="PROSITE" id="PS51186">
    <property type="entry name" value="GNAT"/>
    <property type="match status" value="1"/>
</dbReference>
<evidence type="ECO:0000256" key="1">
    <source>
        <dbReference type="ARBA" id="ARBA00022679"/>
    </source>
</evidence>
<evidence type="ECO:0000256" key="2">
    <source>
        <dbReference type="ARBA" id="ARBA00023315"/>
    </source>
</evidence>
<dbReference type="Gene3D" id="3.40.630.30">
    <property type="match status" value="1"/>
</dbReference>
<accession>A0ABS2NM87</accession>
<keyword evidence="5" id="KW-1185">Reference proteome</keyword>
<dbReference type="SUPFAM" id="SSF55729">
    <property type="entry name" value="Acyl-CoA N-acyltransferases (Nat)"/>
    <property type="match status" value="1"/>
</dbReference>
<keyword evidence="2" id="KW-0012">Acyltransferase</keyword>
<keyword evidence="1" id="KW-0808">Transferase</keyword>
<evidence type="ECO:0000259" key="3">
    <source>
        <dbReference type="PROSITE" id="PS51186"/>
    </source>
</evidence>
<dbReference type="EMBL" id="JAFBEE010000002">
    <property type="protein sequence ID" value="MBM7614038.1"/>
    <property type="molecule type" value="Genomic_DNA"/>
</dbReference>
<feature type="domain" description="N-acetyltransferase" evidence="3">
    <location>
        <begin position="6"/>
        <end position="157"/>
    </location>
</feature>
<protein>
    <submittedName>
        <fullName evidence="4">Ribosomal protein S18 acetylase RimI-like enzyme</fullName>
    </submittedName>
</protein>
<comment type="caution">
    <text evidence="4">The sequence shown here is derived from an EMBL/GenBank/DDBJ whole genome shotgun (WGS) entry which is preliminary data.</text>
</comment>